<proteinExistence type="predicted"/>
<dbReference type="EMBL" id="JBHTGL010000008">
    <property type="protein sequence ID" value="MFD0622931.1"/>
    <property type="molecule type" value="Genomic_DNA"/>
</dbReference>
<organism evidence="1 2">
    <name type="scientific">Streptomyces sanglieri</name>
    <dbReference type="NCBI Taxonomy" id="193460"/>
    <lineage>
        <taxon>Bacteria</taxon>
        <taxon>Bacillati</taxon>
        <taxon>Actinomycetota</taxon>
        <taxon>Actinomycetes</taxon>
        <taxon>Kitasatosporales</taxon>
        <taxon>Streptomycetaceae</taxon>
        <taxon>Streptomyces</taxon>
    </lineage>
</organism>
<dbReference type="SUPFAM" id="SSF56601">
    <property type="entry name" value="beta-lactamase/transpeptidase-like"/>
    <property type="match status" value="1"/>
</dbReference>
<evidence type="ECO:0000313" key="1">
    <source>
        <dbReference type="EMBL" id="MFD0622931.1"/>
    </source>
</evidence>
<dbReference type="Proteomes" id="UP001596915">
    <property type="component" value="Unassembled WGS sequence"/>
</dbReference>
<dbReference type="Gene3D" id="3.40.710.10">
    <property type="entry name" value="DD-peptidase/beta-lactamase superfamily"/>
    <property type="match status" value="1"/>
</dbReference>
<name>A0ABW2WN31_9ACTN</name>
<reference evidence="2" key="1">
    <citation type="journal article" date="2019" name="Int. J. Syst. Evol. Microbiol.">
        <title>The Global Catalogue of Microorganisms (GCM) 10K type strain sequencing project: providing services to taxonomists for standard genome sequencing and annotation.</title>
        <authorList>
            <consortium name="The Broad Institute Genomics Platform"/>
            <consortium name="The Broad Institute Genome Sequencing Center for Infectious Disease"/>
            <person name="Wu L."/>
            <person name="Ma J."/>
        </authorList>
    </citation>
    <scope>NUCLEOTIDE SEQUENCE [LARGE SCALE GENOMIC DNA]</scope>
    <source>
        <strain evidence="2">JCM 12607</strain>
    </source>
</reference>
<keyword evidence="2" id="KW-1185">Reference proteome</keyword>
<sequence>MLADGTVHPYALGVYHFTVGGKAAYGHAGSVDGYRSQLAYVPEDGLGFACLANQTRIDPLTLVNRAAGGEADLPAVQAVPGPVPLGHWLARPLGASYLSLKLRQHGITPRASRHSARLALAADLPASVLADFTGTSISNATRWTGYARRDWFDHIASRTQI</sequence>
<protein>
    <submittedName>
        <fullName evidence="1">Uncharacterized protein</fullName>
    </submittedName>
</protein>
<gene>
    <name evidence="1" type="ORF">ACFQ2K_08980</name>
</gene>
<accession>A0ABW2WN31</accession>
<comment type="caution">
    <text evidence="1">The sequence shown here is derived from an EMBL/GenBank/DDBJ whole genome shotgun (WGS) entry which is preliminary data.</text>
</comment>
<evidence type="ECO:0000313" key="2">
    <source>
        <dbReference type="Proteomes" id="UP001596915"/>
    </source>
</evidence>
<dbReference type="InterPro" id="IPR012338">
    <property type="entry name" value="Beta-lactam/transpept-like"/>
</dbReference>